<organism evidence="5">
    <name type="scientific">Veillonella ratti</name>
    <dbReference type="NCBI Taxonomy" id="103892"/>
    <lineage>
        <taxon>Bacteria</taxon>
        <taxon>Bacillati</taxon>
        <taxon>Bacillota</taxon>
        <taxon>Negativicutes</taxon>
        <taxon>Veillonellales</taxon>
        <taxon>Veillonellaceae</taxon>
        <taxon>Veillonella</taxon>
    </lineage>
</organism>
<dbReference type="InterPro" id="IPR018060">
    <property type="entry name" value="HTH_AraC"/>
</dbReference>
<dbReference type="PANTHER" id="PTHR43280:SF10">
    <property type="entry name" value="REGULATORY PROTEIN POCR"/>
    <property type="match status" value="1"/>
</dbReference>
<dbReference type="InterPro" id="IPR018771">
    <property type="entry name" value="PocR_dom"/>
</dbReference>
<dbReference type="RefSeq" id="WP_156704849.1">
    <property type="nucleotide sequence ID" value="NZ_CACRUX010000050.1"/>
</dbReference>
<dbReference type="Gene3D" id="1.10.10.60">
    <property type="entry name" value="Homeodomain-like"/>
    <property type="match status" value="2"/>
</dbReference>
<dbReference type="InterPro" id="IPR020449">
    <property type="entry name" value="Tscrpt_reg_AraC-type_HTH"/>
</dbReference>
<sequence length="295" mass="33834">MPTGNFKTETTMINEIMRDFTNITELAVVYVDLRGRVLSCKYNFSNFCKYIRSHPTLSRLCAYCDAYGGLEASKGHCPSAYRCHAGIVDFSVPVIHEGHLLGFICAGQTVVTDPQLPQIAARSDWQNDTTAKMYYRQLPIYSTEEINSASKVLNLMAGHYFPDILNRSLDIPELQSSKSDVQHHMKTSYRPEIKRALVYIDKHLNNNPSLRDIASHVYLSESYLSKIFKQETGMSLVQYINERKLEQAKLMLRGSDSSIESIARNLGYNRTSYFCKVFKEATSETPHSYRRKYRF</sequence>
<evidence type="ECO:0000256" key="1">
    <source>
        <dbReference type="ARBA" id="ARBA00023015"/>
    </source>
</evidence>
<dbReference type="InterPro" id="IPR018062">
    <property type="entry name" value="HTH_AraC-typ_CS"/>
</dbReference>
<dbReference type="PROSITE" id="PS01124">
    <property type="entry name" value="HTH_ARAC_FAMILY_2"/>
    <property type="match status" value="1"/>
</dbReference>
<evidence type="ECO:0000256" key="2">
    <source>
        <dbReference type="ARBA" id="ARBA00023125"/>
    </source>
</evidence>
<dbReference type="AlphaFoldDB" id="A0A6N3C961"/>
<reference evidence="5" key="1">
    <citation type="submission" date="2019-11" db="EMBL/GenBank/DDBJ databases">
        <authorList>
            <person name="Feng L."/>
        </authorList>
    </citation>
    <scope>NUCLEOTIDE SEQUENCE</scope>
    <source>
        <strain evidence="5">VrattiLFYP33</strain>
    </source>
</reference>
<gene>
    <name evidence="5" type="primary">araC</name>
    <name evidence="5" type="ORF">VRLFYP33_00108</name>
</gene>
<evidence type="ECO:0000313" key="5">
    <source>
        <dbReference type="EMBL" id="VYU11549.1"/>
    </source>
</evidence>
<dbReference type="EMBL" id="CACRUX010000050">
    <property type="protein sequence ID" value="VYU11549.1"/>
    <property type="molecule type" value="Genomic_DNA"/>
</dbReference>
<dbReference type="Pfam" id="PF10114">
    <property type="entry name" value="PocR"/>
    <property type="match status" value="1"/>
</dbReference>
<proteinExistence type="predicted"/>
<evidence type="ECO:0000256" key="3">
    <source>
        <dbReference type="ARBA" id="ARBA00023163"/>
    </source>
</evidence>
<accession>A0A6N3C961</accession>
<keyword evidence="1" id="KW-0805">Transcription regulation</keyword>
<dbReference type="GO" id="GO:0043565">
    <property type="term" value="F:sequence-specific DNA binding"/>
    <property type="evidence" value="ECO:0007669"/>
    <property type="project" value="InterPro"/>
</dbReference>
<keyword evidence="2" id="KW-0238">DNA-binding</keyword>
<dbReference type="SUPFAM" id="SSF46689">
    <property type="entry name" value="Homeodomain-like"/>
    <property type="match status" value="2"/>
</dbReference>
<name>A0A6N3C961_9FIRM</name>
<dbReference type="Pfam" id="PF12833">
    <property type="entry name" value="HTH_18"/>
    <property type="match status" value="1"/>
</dbReference>
<dbReference type="InterPro" id="IPR009057">
    <property type="entry name" value="Homeodomain-like_sf"/>
</dbReference>
<feature type="domain" description="HTH araC/xylS-type" evidence="4">
    <location>
        <begin position="194"/>
        <end position="292"/>
    </location>
</feature>
<dbReference type="PANTHER" id="PTHR43280">
    <property type="entry name" value="ARAC-FAMILY TRANSCRIPTIONAL REGULATOR"/>
    <property type="match status" value="1"/>
</dbReference>
<evidence type="ECO:0000259" key="4">
    <source>
        <dbReference type="PROSITE" id="PS01124"/>
    </source>
</evidence>
<protein>
    <submittedName>
        <fullName evidence="5">Arabinose operon regulatory protein</fullName>
    </submittedName>
</protein>
<dbReference type="PRINTS" id="PR00032">
    <property type="entry name" value="HTHARAC"/>
</dbReference>
<dbReference type="GO" id="GO:0003700">
    <property type="term" value="F:DNA-binding transcription factor activity"/>
    <property type="evidence" value="ECO:0007669"/>
    <property type="project" value="InterPro"/>
</dbReference>
<dbReference type="SMART" id="SM00342">
    <property type="entry name" value="HTH_ARAC"/>
    <property type="match status" value="1"/>
</dbReference>
<dbReference type="PROSITE" id="PS00041">
    <property type="entry name" value="HTH_ARAC_FAMILY_1"/>
    <property type="match status" value="1"/>
</dbReference>
<keyword evidence="3" id="KW-0804">Transcription</keyword>